<evidence type="ECO:0000313" key="3">
    <source>
        <dbReference type="Proteomes" id="UP000193498"/>
    </source>
</evidence>
<comment type="caution">
    <text evidence="2">The sequence shown here is derived from an EMBL/GenBank/DDBJ whole genome shotgun (WGS) entry which is preliminary data.</text>
</comment>
<accession>A0A1Y1YK47</accession>
<proteinExistence type="predicted"/>
<keyword evidence="3" id="KW-1185">Reference proteome</keyword>
<evidence type="ECO:0000256" key="1">
    <source>
        <dbReference type="SAM" id="MobiDB-lite"/>
    </source>
</evidence>
<organism evidence="2 3">
    <name type="scientific">Basidiobolus meristosporus CBS 931.73</name>
    <dbReference type="NCBI Taxonomy" id="1314790"/>
    <lineage>
        <taxon>Eukaryota</taxon>
        <taxon>Fungi</taxon>
        <taxon>Fungi incertae sedis</taxon>
        <taxon>Zoopagomycota</taxon>
        <taxon>Entomophthoromycotina</taxon>
        <taxon>Basidiobolomycetes</taxon>
        <taxon>Basidiobolales</taxon>
        <taxon>Basidiobolaceae</taxon>
        <taxon>Basidiobolus</taxon>
    </lineage>
</organism>
<feature type="compositionally biased region" description="Low complexity" evidence="1">
    <location>
        <begin position="54"/>
        <end position="63"/>
    </location>
</feature>
<evidence type="ECO:0000313" key="2">
    <source>
        <dbReference type="EMBL" id="ORX98358.1"/>
    </source>
</evidence>
<reference evidence="2 3" key="1">
    <citation type="submission" date="2016-07" db="EMBL/GenBank/DDBJ databases">
        <title>Pervasive Adenine N6-methylation of Active Genes in Fungi.</title>
        <authorList>
            <consortium name="DOE Joint Genome Institute"/>
            <person name="Mondo S.J."/>
            <person name="Dannebaum R.O."/>
            <person name="Kuo R.C."/>
            <person name="Labutti K."/>
            <person name="Haridas S."/>
            <person name="Kuo A."/>
            <person name="Salamov A."/>
            <person name="Ahrendt S.R."/>
            <person name="Lipzen A."/>
            <person name="Sullivan W."/>
            <person name="Andreopoulos W.B."/>
            <person name="Clum A."/>
            <person name="Lindquist E."/>
            <person name="Daum C."/>
            <person name="Ramamoorthy G.K."/>
            <person name="Gryganskyi A."/>
            <person name="Culley D."/>
            <person name="Magnuson J.K."/>
            <person name="James T.Y."/>
            <person name="O'Malley M.A."/>
            <person name="Stajich J.E."/>
            <person name="Spatafora J.W."/>
            <person name="Visel A."/>
            <person name="Grigoriev I.V."/>
        </authorList>
    </citation>
    <scope>NUCLEOTIDE SEQUENCE [LARGE SCALE GENOMIC DNA]</scope>
    <source>
        <strain evidence="2 3">CBS 931.73</strain>
    </source>
</reference>
<gene>
    <name evidence="2" type="ORF">K493DRAFT_299996</name>
</gene>
<sequence>MYATHVLPSGAGKQGLRLANSWELHSLIPDSLIYAGGSVNSNGRNNKRNGGNDGSANNSADGGNSVGHGDNAKGSNGNGGNADGNTSGYSNQGNINGEDDLRVYSSGHGGAGNGEMIKATVAATVKIAPECQPLYDR</sequence>
<dbReference type="Proteomes" id="UP000193498">
    <property type="component" value="Unassembled WGS sequence"/>
</dbReference>
<name>A0A1Y1YK47_9FUNG</name>
<dbReference type="AlphaFoldDB" id="A0A1Y1YK47"/>
<feature type="region of interest" description="Disordered" evidence="1">
    <location>
        <begin position="36"/>
        <end position="107"/>
    </location>
</feature>
<dbReference type="EMBL" id="MCFE01000115">
    <property type="protein sequence ID" value="ORX98358.1"/>
    <property type="molecule type" value="Genomic_DNA"/>
</dbReference>
<dbReference type="InParanoid" id="A0A1Y1YK47"/>
<protein>
    <submittedName>
        <fullName evidence="2">Uncharacterized protein</fullName>
    </submittedName>
</protein>